<reference evidence="2" key="1">
    <citation type="submission" date="2014-09" db="EMBL/GenBank/DDBJ databases">
        <authorList>
            <person name="Magalhaes I.L.F."/>
            <person name="Oliveira U."/>
            <person name="Santos F.R."/>
            <person name="Vidigal T.H.D.A."/>
            <person name="Brescovit A.D."/>
            <person name="Santos A.J."/>
        </authorList>
    </citation>
    <scope>NUCLEOTIDE SEQUENCE</scope>
    <source>
        <tissue evidence="2">Shoot tissue taken approximately 20 cm above the soil surface</tissue>
    </source>
</reference>
<dbReference type="AlphaFoldDB" id="A0A0A9B2P9"/>
<evidence type="ECO:0000256" key="1">
    <source>
        <dbReference type="SAM" id="MobiDB-lite"/>
    </source>
</evidence>
<sequence>MPCNVSFTQDKWVSTSCDGRGN</sequence>
<organism evidence="2">
    <name type="scientific">Arundo donax</name>
    <name type="common">Giant reed</name>
    <name type="synonym">Donax arundinaceus</name>
    <dbReference type="NCBI Taxonomy" id="35708"/>
    <lineage>
        <taxon>Eukaryota</taxon>
        <taxon>Viridiplantae</taxon>
        <taxon>Streptophyta</taxon>
        <taxon>Embryophyta</taxon>
        <taxon>Tracheophyta</taxon>
        <taxon>Spermatophyta</taxon>
        <taxon>Magnoliopsida</taxon>
        <taxon>Liliopsida</taxon>
        <taxon>Poales</taxon>
        <taxon>Poaceae</taxon>
        <taxon>PACMAD clade</taxon>
        <taxon>Arundinoideae</taxon>
        <taxon>Arundineae</taxon>
        <taxon>Arundo</taxon>
    </lineage>
</organism>
<reference evidence="2" key="2">
    <citation type="journal article" date="2015" name="Data Brief">
        <title>Shoot transcriptome of the giant reed, Arundo donax.</title>
        <authorList>
            <person name="Barrero R.A."/>
            <person name="Guerrero F.D."/>
            <person name="Moolhuijzen P."/>
            <person name="Goolsby J.A."/>
            <person name="Tidwell J."/>
            <person name="Bellgard S.E."/>
            <person name="Bellgard M.I."/>
        </authorList>
    </citation>
    <scope>NUCLEOTIDE SEQUENCE</scope>
    <source>
        <tissue evidence="2">Shoot tissue taken approximately 20 cm above the soil surface</tissue>
    </source>
</reference>
<accession>A0A0A9B2P9</accession>
<evidence type="ECO:0000313" key="2">
    <source>
        <dbReference type="EMBL" id="JAD55455.1"/>
    </source>
</evidence>
<proteinExistence type="predicted"/>
<feature type="region of interest" description="Disordered" evidence="1">
    <location>
        <begin position="1"/>
        <end position="22"/>
    </location>
</feature>
<name>A0A0A9B2P9_ARUDO</name>
<protein>
    <submittedName>
        <fullName evidence="2">Uncharacterized protein</fullName>
    </submittedName>
</protein>
<dbReference type="EMBL" id="GBRH01242440">
    <property type="protein sequence ID" value="JAD55455.1"/>
    <property type="molecule type" value="Transcribed_RNA"/>
</dbReference>